<evidence type="ECO:0000313" key="3">
    <source>
        <dbReference type="Proteomes" id="UP001175227"/>
    </source>
</evidence>
<gene>
    <name evidence="2" type="ORF">IW261DRAFT_1632998</name>
</gene>
<protein>
    <submittedName>
        <fullName evidence="2">Uncharacterized protein</fullName>
    </submittedName>
</protein>
<sequence length="609" mass="67189">MPLSSTSTTLQATRQMDGLEHPAFSLMLVPLVLTQGNHLLKPRRDSRGVPDVNGRTVTVNSQVPLMYAAPYGEFGSVLLGKYVEGRKGVENPSSFVSEPESQIASLVDNGASRFNMRTRMSTDKAELFTYTCQDRAGVREVGKSNSLTEWTISGDQYVRGEIGSVAGQAAHVKRRFECSLKTPWRHLHWRGDRQRCQGWEDAAVQRLQSRSLVVVEREPVVDEGKRTLQTIVQCLETSILVMLTKRARRIGTVDVVTRKDRAVEFDVDNAFRVSTDARSTGIDTAGRWQVVIAFYADSRVQTNGTQPDGRRQRIVVYWRHRAPNQSPDTDVHVMVDSGLGVETWQDLCPKRRVDEWILMGQRYTYLSGLENRIEGCISADCVARNAGWIARDAMENWMFDSRRRLFDDLRIIAVLVQAICVIERERLVGGHVPVATSKDRSAGGTRGRARGWTVRRCWDSGTKEWSARMDSDGRDVEGRRSCGCGSSTADGRVAVREGTAVFTQASSDGGSGRDSGDGGNSDFDKGNGAVAISLFQCCQSPATSSRIVASRLERTSQGPDMPASACGDFGSMVEVISGSGSRMATQAATQSTFTKIEGQQSTSWRVWTS</sequence>
<feature type="compositionally biased region" description="Gly residues" evidence="1">
    <location>
        <begin position="509"/>
        <end position="519"/>
    </location>
</feature>
<organism evidence="2 3">
    <name type="scientific">Armillaria novae-zelandiae</name>
    <dbReference type="NCBI Taxonomy" id="153914"/>
    <lineage>
        <taxon>Eukaryota</taxon>
        <taxon>Fungi</taxon>
        <taxon>Dikarya</taxon>
        <taxon>Basidiomycota</taxon>
        <taxon>Agaricomycotina</taxon>
        <taxon>Agaricomycetes</taxon>
        <taxon>Agaricomycetidae</taxon>
        <taxon>Agaricales</taxon>
        <taxon>Marasmiineae</taxon>
        <taxon>Physalacriaceae</taxon>
        <taxon>Armillaria</taxon>
    </lineage>
</organism>
<name>A0AA39P5B1_9AGAR</name>
<feature type="region of interest" description="Disordered" evidence="1">
    <location>
        <begin position="467"/>
        <end position="490"/>
    </location>
</feature>
<accession>A0AA39P5B1</accession>
<feature type="compositionally biased region" description="Basic and acidic residues" evidence="1">
    <location>
        <begin position="467"/>
        <end position="480"/>
    </location>
</feature>
<reference evidence="2" key="1">
    <citation type="submission" date="2023-06" db="EMBL/GenBank/DDBJ databases">
        <authorList>
            <consortium name="Lawrence Berkeley National Laboratory"/>
            <person name="Ahrendt S."/>
            <person name="Sahu N."/>
            <person name="Indic B."/>
            <person name="Wong-Bajracharya J."/>
            <person name="Merenyi Z."/>
            <person name="Ke H.-M."/>
            <person name="Monk M."/>
            <person name="Kocsube S."/>
            <person name="Drula E."/>
            <person name="Lipzen A."/>
            <person name="Balint B."/>
            <person name="Henrissat B."/>
            <person name="Andreopoulos B."/>
            <person name="Martin F.M."/>
            <person name="Harder C.B."/>
            <person name="Rigling D."/>
            <person name="Ford K.L."/>
            <person name="Foster G.D."/>
            <person name="Pangilinan J."/>
            <person name="Papanicolaou A."/>
            <person name="Barry K."/>
            <person name="LaButti K."/>
            <person name="Viragh M."/>
            <person name="Koriabine M."/>
            <person name="Yan M."/>
            <person name="Riley R."/>
            <person name="Champramary S."/>
            <person name="Plett K.L."/>
            <person name="Tsai I.J."/>
            <person name="Slot J."/>
            <person name="Sipos G."/>
            <person name="Plett J."/>
            <person name="Nagy L.G."/>
            <person name="Grigoriev I.V."/>
        </authorList>
    </citation>
    <scope>NUCLEOTIDE SEQUENCE</scope>
    <source>
        <strain evidence="2">ICMP 16352</strain>
    </source>
</reference>
<dbReference type="Proteomes" id="UP001175227">
    <property type="component" value="Unassembled WGS sequence"/>
</dbReference>
<feature type="region of interest" description="Disordered" evidence="1">
    <location>
        <begin position="502"/>
        <end position="524"/>
    </location>
</feature>
<keyword evidence="3" id="KW-1185">Reference proteome</keyword>
<dbReference type="EMBL" id="JAUEPR010000016">
    <property type="protein sequence ID" value="KAK0477576.1"/>
    <property type="molecule type" value="Genomic_DNA"/>
</dbReference>
<dbReference type="AlphaFoldDB" id="A0AA39P5B1"/>
<proteinExistence type="predicted"/>
<evidence type="ECO:0000313" key="2">
    <source>
        <dbReference type="EMBL" id="KAK0477576.1"/>
    </source>
</evidence>
<evidence type="ECO:0000256" key="1">
    <source>
        <dbReference type="SAM" id="MobiDB-lite"/>
    </source>
</evidence>
<comment type="caution">
    <text evidence="2">The sequence shown here is derived from an EMBL/GenBank/DDBJ whole genome shotgun (WGS) entry which is preliminary data.</text>
</comment>